<proteinExistence type="inferred from homology"/>
<evidence type="ECO:0000256" key="4">
    <source>
        <dbReference type="ARBA" id="ARBA00022448"/>
    </source>
</evidence>
<feature type="domain" description="60S ribosomal export protein NMD3 SH3" evidence="11">
    <location>
        <begin position="253"/>
        <end position="300"/>
    </location>
</feature>
<evidence type="ECO:0000313" key="13">
    <source>
        <dbReference type="Proteomes" id="UP000192247"/>
    </source>
</evidence>
<comment type="similarity">
    <text evidence="2 8">Belongs to the NMD3 family.</text>
</comment>
<evidence type="ECO:0000256" key="5">
    <source>
        <dbReference type="ARBA" id="ARBA00022490"/>
    </source>
</evidence>
<comment type="function">
    <text evidence="1 8">Acts as an adapter for the XPO1/CRM1-mediated export of the 60S ribosomal subunit.</text>
</comment>
<evidence type="ECO:0000259" key="9">
    <source>
        <dbReference type="Pfam" id="PF04981"/>
    </source>
</evidence>
<dbReference type="OrthoDB" id="203821at2759"/>
<dbReference type="InterPro" id="IPR007064">
    <property type="entry name" value="Nmd3_N"/>
</dbReference>
<dbReference type="InParanoid" id="A0A1V9XQX0"/>
<dbReference type="Pfam" id="PF21192">
    <property type="entry name" value="OB_NMD3"/>
    <property type="match status" value="1"/>
</dbReference>
<protein>
    <recommendedName>
        <fullName evidence="3 8">60S ribosomal export protein NMD3</fullName>
    </recommendedName>
</protein>
<comment type="caution">
    <text evidence="12">The sequence shown here is derived from an EMBL/GenBank/DDBJ whole genome shotgun (WGS) entry which is preliminary data.</text>
</comment>
<dbReference type="PANTHER" id="PTHR12746:SF2">
    <property type="entry name" value="60S RIBOSOMAL EXPORT PROTEIN NMD3"/>
    <property type="match status" value="1"/>
</dbReference>
<evidence type="ECO:0000313" key="12">
    <source>
        <dbReference type="EMBL" id="OQR75782.1"/>
    </source>
</evidence>
<name>A0A1V9XQX0_9ACAR</name>
<dbReference type="STRING" id="418985.A0A1V9XQX0"/>
<dbReference type="Pfam" id="PF04981">
    <property type="entry name" value="NMD3"/>
    <property type="match status" value="1"/>
</dbReference>
<dbReference type="FunCoup" id="A0A1V9XQX0">
    <property type="interactions" value="1970"/>
</dbReference>
<dbReference type="AlphaFoldDB" id="A0A1V9XQX0"/>
<evidence type="ECO:0000256" key="3">
    <source>
        <dbReference type="ARBA" id="ARBA00017035"/>
    </source>
</evidence>
<dbReference type="EMBL" id="MNPL01005795">
    <property type="protein sequence ID" value="OQR75782.1"/>
    <property type="molecule type" value="Genomic_DNA"/>
</dbReference>
<reference evidence="12 13" key="1">
    <citation type="journal article" date="2017" name="Gigascience">
        <title>Draft genome of the honey bee ectoparasitic mite, Tropilaelaps mercedesae, is shaped by the parasitic life history.</title>
        <authorList>
            <person name="Dong X."/>
            <person name="Armstrong S.D."/>
            <person name="Xia D."/>
            <person name="Makepeace B.L."/>
            <person name="Darby A.C."/>
            <person name="Kadowaki T."/>
        </authorList>
    </citation>
    <scope>NUCLEOTIDE SEQUENCE [LARGE SCALE GENOMIC DNA]</scope>
    <source>
        <strain evidence="12">Wuxi-XJTLU</strain>
    </source>
</reference>
<dbReference type="PANTHER" id="PTHR12746">
    <property type="entry name" value="NONSENSE-MEDIATED MRNA DECAY PROTEIN 3"/>
    <property type="match status" value="1"/>
</dbReference>
<gene>
    <name evidence="12" type="ORF">BIW11_08204</name>
</gene>
<feature type="domain" description="60S ribosomal export protein NMD3 OB-fold" evidence="10">
    <location>
        <begin position="317"/>
        <end position="413"/>
    </location>
</feature>
<keyword evidence="6 8" id="KW-0653">Protein transport</keyword>
<evidence type="ECO:0000259" key="11">
    <source>
        <dbReference type="Pfam" id="PF21193"/>
    </source>
</evidence>
<keyword evidence="7 8" id="KW-0539">Nucleus</keyword>
<evidence type="ECO:0000256" key="2">
    <source>
        <dbReference type="ARBA" id="ARBA00009794"/>
    </source>
</evidence>
<dbReference type="Proteomes" id="UP000192247">
    <property type="component" value="Unassembled WGS sequence"/>
</dbReference>
<dbReference type="GO" id="GO:0000055">
    <property type="term" value="P:ribosomal large subunit export from nucleus"/>
    <property type="evidence" value="ECO:0007669"/>
    <property type="project" value="TreeGrafter"/>
</dbReference>
<dbReference type="Pfam" id="PF21193">
    <property type="entry name" value="NMD_SH3"/>
    <property type="match status" value="1"/>
</dbReference>
<keyword evidence="4 8" id="KW-0813">Transport</keyword>
<sequence>MNYMGDSGPLVGPPQGISRILCCECGIDIEPNPANMCLDCLRLHVNITDDIPKQGVLQFCKGCERYLMPPSQWVVAALESSALLAICLKKIKGLDKVRLIDAGFIWTEPHSKRIKVKLTIQKEVLGGAIVEQVFVVEFTVSGLMCNACHRREAKDFWRAVVQCRQKVEHKKTLLYMEQLILKYNAHKDTLNIKAVNEGIDFYFAKKDEARKLVQFFQSMVPMKVIESQQLVSHDIHSNTANYKTTFSVEIVPVCKGDVVCLPPALARQLGSMNQICVCLRVTSSIHVIDPATLQFAEIPQHLFWKMSFRGLFAPKQLLEYVVMSIERVHKDEMPSFAGQGKVSERHVLANVFVIRSSELGMHENYIHCKTHLGHYLREGDLVLGFDMRNANLNDLHFNRITPDKVPEVVLIKKFWGTKADRAQRRRWRLRRLNSELIDGSSMGRDFNDFCEDLEEDAAFRQNVNIYRDSQKTAAVESGGDKDLPQISLEEMLDDLTLEDAPMEEEAENDQEMAC</sequence>
<evidence type="ECO:0000256" key="6">
    <source>
        <dbReference type="ARBA" id="ARBA00022927"/>
    </source>
</evidence>
<dbReference type="GO" id="GO:0043023">
    <property type="term" value="F:ribosomal large subunit binding"/>
    <property type="evidence" value="ECO:0007669"/>
    <property type="project" value="InterPro"/>
</dbReference>
<dbReference type="InterPro" id="IPR048899">
    <property type="entry name" value="NMD_SH3"/>
</dbReference>
<feature type="domain" description="Nmd3 N-terminal" evidence="9">
    <location>
        <begin position="22"/>
        <end position="250"/>
    </location>
</feature>
<organism evidence="12 13">
    <name type="scientific">Tropilaelaps mercedesae</name>
    <dbReference type="NCBI Taxonomy" id="418985"/>
    <lineage>
        <taxon>Eukaryota</taxon>
        <taxon>Metazoa</taxon>
        <taxon>Ecdysozoa</taxon>
        <taxon>Arthropoda</taxon>
        <taxon>Chelicerata</taxon>
        <taxon>Arachnida</taxon>
        <taxon>Acari</taxon>
        <taxon>Parasitiformes</taxon>
        <taxon>Mesostigmata</taxon>
        <taxon>Gamasina</taxon>
        <taxon>Dermanyssoidea</taxon>
        <taxon>Laelapidae</taxon>
        <taxon>Tropilaelaps</taxon>
    </lineage>
</organism>
<dbReference type="GO" id="GO:0005737">
    <property type="term" value="C:cytoplasm"/>
    <property type="evidence" value="ECO:0007669"/>
    <property type="project" value="UniProtKB-SubCell"/>
</dbReference>
<evidence type="ECO:0000256" key="7">
    <source>
        <dbReference type="ARBA" id="ARBA00023242"/>
    </source>
</evidence>
<dbReference type="InterPro" id="IPR039768">
    <property type="entry name" value="Nmd3"/>
</dbReference>
<keyword evidence="13" id="KW-1185">Reference proteome</keyword>
<keyword evidence="5 8" id="KW-0963">Cytoplasm</keyword>
<dbReference type="GO" id="GO:0005634">
    <property type="term" value="C:nucleus"/>
    <property type="evidence" value="ECO:0007669"/>
    <property type="project" value="UniProtKB-SubCell"/>
</dbReference>
<comment type="subcellular location">
    <subcellularLocation>
        <location evidence="8">Cytoplasm</location>
    </subcellularLocation>
    <subcellularLocation>
        <location evidence="8">Nucleus</location>
    </subcellularLocation>
</comment>
<evidence type="ECO:0000259" key="10">
    <source>
        <dbReference type="Pfam" id="PF21192"/>
    </source>
</evidence>
<dbReference type="InterPro" id="IPR048898">
    <property type="entry name" value="OB_NMD3"/>
</dbReference>
<evidence type="ECO:0000256" key="1">
    <source>
        <dbReference type="ARBA" id="ARBA00002269"/>
    </source>
</evidence>
<accession>A0A1V9XQX0</accession>
<dbReference type="GO" id="GO:0015031">
    <property type="term" value="P:protein transport"/>
    <property type="evidence" value="ECO:0007669"/>
    <property type="project" value="UniProtKB-KW"/>
</dbReference>
<evidence type="ECO:0000256" key="8">
    <source>
        <dbReference type="RuleBase" id="RU364108"/>
    </source>
</evidence>